<dbReference type="PANTHER" id="PTHR30160">
    <property type="entry name" value="TETRAACYLDISACCHARIDE 4'-KINASE-RELATED"/>
    <property type="match status" value="1"/>
</dbReference>
<dbReference type="GO" id="GO:0005829">
    <property type="term" value="C:cytosol"/>
    <property type="evidence" value="ECO:0007669"/>
    <property type="project" value="TreeGrafter"/>
</dbReference>
<evidence type="ECO:0000256" key="1">
    <source>
        <dbReference type="ARBA" id="ARBA00022676"/>
    </source>
</evidence>
<dbReference type="Pfam" id="PF01075">
    <property type="entry name" value="Glyco_transf_9"/>
    <property type="match status" value="1"/>
</dbReference>
<evidence type="ECO:0000313" key="4">
    <source>
        <dbReference type="Proteomes" id="UP000326464"/>
    </source>
</evidence>
<protein>
    <submittedName>
        <fullName evidence="3">Glycosyltransferase family 9 protein</fullName>
    </submittedName>
</protein>
<name>A0A7X1NM44_9MICC</name>
<dbReference type="SUPFAM" id="SSF53756">
    <property type="entry name" value="UDP-Glycosyltransferase/glycogen phosphorylase"/>
    <property type="match status" value="1"/>
</dbReference>
<dbReference type="Gene3D" id="3.40.50.2000">
    <property type="entry name" value="Glycogen Phosphorylase B"/>
    <property type="match status" value="2"/>
</dbReference>
<dbReference type="InterPro" id="IPR051199">
    <property type="entry name" value="LPS_LOS_Heptosyltrfase"/>
</dbReference>
<dbReference type="RefSeq" id="WP_152811729.1">
    <property type="nucleotide sequence ID" value="NZ_VJXX01000001.1"/>
</dbReference>
<dbReference type="GO" id="GO:0008713">
    <property type="term" value="F:ADP-heptose-lipopolysaccharide heptosyltransferase activity"/>
    <property type="evidence" value="ECO:0007669"/>
    <property type="project" value="TreeGrafter"/>
</dbReference>
<sequence>MGQGQTTADFGGRQDTARAVGPVLPPFEDVRRIAVLRGGGLGDLMFALPAIAALKSRYPDAEITLLGMPGHAALLEGRPGPVSRIVELPFSPGVRPGGEVDGAVDTAAVDRFFDELSGSFDLAVQLHGGGRNSNPFVLRLGARHTIGTRTPDAAALERTIPYVYYQHEVFRALEVVGLGGAVPVDLEPRVQVTAAEADRARRLTGDGAVIALHPGATDPRRRWPSSSFAEVAVRAAADGCEVVVVGDAGDAGTAEEIVGLARAAAPAANVRSLAGQLTLGELTGVLDRSAVMVGNDSGPRHLAQAVGTPTVGVYWIGNVINAGAIGRTLHRVHFSWVSQCPVCGVDVTQVGWTAERCEHDDSFVATVQPDAVYADVAELRATSLLLRGR</sequence>
<dbReference type="EMBL" id="VJXX01000001">
    <property type="protein sequence ID" value="MPY09374.1"/>
    <property type="molecule type" value="Genomic_DNA"/>
</dbReference>
<keyword evidence="4" id="KW-1185">Reference proteome</keyword>
<keyword evidence="1" id="KW-0328">Glycosyltransferase</keyword>
<evidence type="ECO:0000313" key="3">
    <source>
        <dbReference type="EMBL" id="MPY09374.1"/>
    </source>
</evidence>
<dbReference type="CDD" id="cd03789">
    <property type="entry name" value="GT9_LPS_heptosyltransferase"/>
    <property type="match status" value="1"/>
</dbReference>
<dbReference type="OrthoDB" id="9807356at2"/>
<reference evidence="4" key="1">
    <citation type="submission" date="2019-07" db="EMBL/GenBank/DDBJ databases">
        <title>Arthrobacter KR32 sp. nov., isolated from mountain cheese made of cows milk.</title>
        <authorList>
            <person name="Flegler A."/>
        </authorList>
    </citation>
    <scope>NUCLEOTIDE SEQUENCE [LARGE SCALE GENOMIC DNA]</scope>
    <source>
        <strain evidence="4">KR32</strain>
    </source>
</reference>
<dbReference type="InterPro" id="IPR002201">
    <property type="entry name" value="Glyco_trans_9"/>
</dbReference>
<dbReference type="Proteomes" id="UP000326464">
    <property type="component" value="Unassembled WGS sequence"/>
</dbReference>
<dbReference type="AlphaFoldDB" id="A0A7X1NM44"/>
<organism evidence="3 4">
    <name type="scientific">Arthrobacter bussei</name>
    <dbReference type="NCBI Taxonomy" id="2594179"/>
    <lineage>
        <taxon>Bacteria</taxon>
        <taxon>Bacillati</taxon>
        <taxon>Actinomycetota</taxon>
        <taxon>Actinomycetes</taxon>
        <taxon>Micrococcales</taxon>
        <taxon>Micrococcaceae</taxon>
        <taxon>Arthrobacter</taxon>
    </lineage>
</organism>
<keyword evidence="2 3" id="KW-0808">Transferase</keyword>
<gene>
    <name evidence="3" type="ORF">FNH21_01310</name>
</gene>
<dbReference type="GO" id="GO:0009244">
    <property type="term" value="P:lipopolysaccharide core region biosynthetic process"/>
    <property type="evidence" value="ECO:0007669"/>
    <property type="project" value="TreeGrafter"/>
</dbReference>
<comment type="caution">
    <text evidence="3">The sequence shown here is derived from an EMBL/GenBank/DDBJ whole genome shotgun (WGS) entry which is preliminary data.</text>
</comment>
<accession>A0A7X1NM44</accession>
<proteinExistence type="predicted"/>
<dbReference type="PANTHER" id="PTHR30160:SF1">
    <property type="entry name" value="LIPOPOLYSACCHARIDE 1,2-N-ACETYLGLUCOSAMINETRANSFERASE-RELATED"/>
    <property type="match status" value="1"/>
</dbReference>
<evidence type="ECO:0000256" key="2">
    <source>
        <dbReference type="ARBA" id="ARBA00022679"/>
    </source>
</evidence>